<dbReference type="PANTHER" id="PTHR42951">
    <property type="entry name" value="METALLO-BETA-LACTAMASE DOMAIN-CONTAINING"/>
    <property type="match status" value="1"/>
</dbReference>
<organism evidence="4 5">
    <name type="scientific">Thauera mechernichensis</name>
    <dbReference type="NCBI Taxonomy" id="82788"/>
    <lineage>
        <taxon>Bacteria</taxon>
        <taxon>Pseudomonadati</taxon>
        <taxon>Pseudomonadota</taxon>
        <taxon>Betaproteobacteria</taxon>
        <taxon>Rhodocyclales</taxon>
        <taxon>Zoogloeaceae</taxon>
        <taxon>Thauera</taxon>
    </lineage>
</organism>
<dbReference type="NCBIfam" id="TIGR04559">
    <property type="entry name" value="SoxH_rel_PQQ_2"/>
    <property type="match status" value="1"/>
</dbReference>
<dbReference type="CDD" id="cd16282">
    <property type="entry name" value="metallo-hydrolase-like_MBL-fold"/>
    <property type="match status" value="1"/>
</dbReference>
<evidence type="ECO:0000313" key="4">
    <source>
        <dbReference type="EMBL" id="MFD1265722.1"/>
    </source>
</evidence>
<accession>A0ABW3WJ51</accession>
<dbReference type="Gene3D" id="3.60.15.10">
    <property type="entry name" value="Ribonuclease Z/Hydroxyacylglutathione hydrolase-like"/>
    <property type="match status" value="1"/>
</dbReference>
<dbReference type="PANTHER" id="PTHR42951:SF4">
    <property type="entry name" value="ACYL-COENZYME A THIOESTERASE MBLAC2"/>
    <property type="match status" value="1"/>
</dbReference>
<evidence type="ECO:0000313" key="5">
    <source>
        <dbReference type="Proteomes" id="UP001597158"/>
    </source>
</evidence>
<evidence type="ECO:0000259" key="3">
    <source>
        <dbReference type="SMART" id="SM00849"/>
    </source>
</evidence>
<dbReference type="InterPro" id="IPR030829">
    <property type="entry name" value="SoxH-rel_PQQ_2"/>
</dbReference>
<dbReference type="SUPFAM" id="SSF56281">
    <property type="entry name" value="Metallo-hydrolase/oxidoreductase"/>
    <property type="match status" value="1"/>
</dbReference>
<dbReference type="InterPro" id="IPR036866">
    <property type="entry name" value="RibonucZ/Hydroxyglut_hydro"/>
</dbReference>
<dbReference type="Proteomes" id="UP001597158">
    <property type="component" value="Unassembled WGS sequence"/>
</dbReference>
<evidence type="ECO:0000256" key="1">
    <source>
        <dbReference type="ARBA" id="ARBA00005250"/>
    </source>
</evidence>
<proteinExistence type="inferred from homology"/>
<protein>
    <submittedName>
        <fullName evidence="4">Quinoprotein relay system zinc metallohydrolase 2</fullName>
    </submittedName>
</protein>
<feature type="domain" description="Metallo-beta-lactamase" evidence="3">
    <location>
        <begin position="61"/>
        <end position="250"/>
    </location>
</feature>
<feature type="chain" id="PRO_5047344312" evidence="2">
    <location>
        <begin position="31"/>
        <end position="322"/>
    </location>
</feature>
<reference evidence="5" key="1">
    <citation type="journal article" date="2019" name="Int. J. Syst. Evol. Microbiol.">
        <title>The Global Catalogue of Microorganisms (GCM) 10K type strain sequencing project: providing services to taxonomists for standard genome sequencing and annotation.</title>
        <authorList>
            <consortium name="The Broad Institute Genomics Platform"/>
            <consortium name="The Broad Institute Genome Sequencing Center for Infectious Disease"/>
            <person name="Wu L."/>
            <person name="Ma J."/>
        </authorList>
    </citation>
    <scope>NUCLEOTIDE SEQUENCE [LARGE SCALE GENOMIC DNA]</scope>
    <source>
        <strain evidence="5">CCUG 48884</strain>
    </source>
</reference>
<feature type="signal peptide" evidence="2">
    <location>
        <begin position="1"/>
        <end position="30"/>
    </location>
</feature>
<dbReference type="Pfam" id="PF00753">
    <property type="entry name" value="Lactamase_B"/>
    <property type="match status" value="1"/>
</dbReference>
<dbReference type="SMART" id="SM00849">
    <property type="entry name" value="Lactamase_B"/>
    <property type="match status" value="1"/>
</dbReference>
<dbReference type="RefSeq" id="WP_277835021.1">
    <property type="nucleotide sequence ID" value="NZ_JARQZE010000019.1"/>
</dbReference>
<dbReference type="InterPro" id="IPR001279">
    <property type="entry name" value="Metallo-B-lactamas"/>
</dbReference>
<evidence type="ECO:0000256" key="2">
    <source>
        <dbReference type="SAM" id="SignalP"/>
    </source>
</evidence>
<dbReference type="InterPro" id="IPR050855">
    <property type="entry name" value="NDM-1-like"/>
</dbReference>
<gene>
    <name evidence="4" type="ORF">ACFQ4M_19270</name>
</gene>
<dbReference type="EMBL" id="JBHTMC010000036">
    <property type="protein sequence ID" value="MFD1265722.1"/>
    <property type="molecule type" value="Genomic_DNA"/>
</dbReference>
<comment type="similarity">
    <text evidence="1">Belongs to the metallo-beta-lactamase superfamily. Class-B beta-lactamase family.</text>
</comment>
<keyword evidence="5" id="KW-1185">Reference proteome</keyword>
<sequence length="322" mass="34133">MAVRTVRASRAGILATVLAVLASAAGELLATQPLPVDELAPGVFVHQGRHQPWAATDADDVANLGFVVGSDCVAVIDTGGSPATGAALLASIRAATTRPVCYVINTHVHPDHILGNPAFAALEPRPRFVAHARLPASLAARAPFYLHALGRDTGATAGAPAFPAYEILVDDRLTLELGDVRLHLRAWQTAHTDNDLSVHVPERGVVFLGDLLFSTHLPVIDGRLLGWLAVMDALSGPNGGLAGHLVVPGHGHPTSEWAHAFARQNEYLALVRDRTRQAIAEGRGIAETVEALAGTGIEGWLLADDFHRRNLTAAFAELEWED</sequence>
<keyword evidence="2" id="KW-0732">Signal</keyword>
<name>A0ABW3WJ51_9RHOO</name>
<comment type="caution">
    <text evidence="4">The sequence shown here is derived from an EMBL/GenBank/DDBJ whole genome shotgun (WGS) entry which is preliminary data.</text>
</comment>